<evidence type="ECO:0000313" key="8">
    <source>
        <dbReference type="Proteomes" id="UP000494165"/>
    </source>
</evidence>
<dbReference type="InterPro" id="IPR000072">
    <property type="entry name" value="PDGF/VEGF_dom"/>
</dbReference>
<feature type="signal peptide" evidence="5">
    <location>
        <begin position="1"/>
        <end position="16"/>
    </location>
</feature>
<dbReference type="EMBL" id="CADEPI010000075">
    <property type="protein sequence ID" value="CAB3372722.1"/>
    <property type="molecule type" value="Genomic_DNA"/>
</dbReference>
<keyword evidence="8" id="KW-1185">Reference proteome</keyword>
<comment type="similarity">
    <text evidence="1 4">Belongs to the PDGF/VEGF growth factor family.</text>
</comment>
<dbReference type="SUPFAM" id="SSF57501">
    <property type="entry name" value="Cystine-knot cytokines"/>
    <property type="match status" value="1"/>
</dbReference>
<dbReference type="PANTHER" id="PTHR11633:SF1">
    <property type="entry name" value="LD28763P"/>
    <property type="match status" value="1"/>
</dbReference>
<evidence type="ECO:0000256" key="1">
    <source>
        <dbReference type="ARBA" id="ARBA00006686"/>
    </source>
</evidence>
<dbReference type="Gene3D" id="2.10.90.10">
    <property type="entry name" value="Cystine-knot cytokines"/>
    <property type="match status" value="1"/>
</dbReference>
<comment type="caution">
    <text evidence="7">The sequence shown here is derived from an EMBL/GenBank/DDBJ whole genome shotgun (WGS) entry which is preliminary data.</text>
</comment>
<accession>A0A8S1CX74</accession>
<keyword evidence="2 4" id="KW-0339">Growth factor</keyword>
<dbReference type="SMART" id="SM00141">
    <property type="entry name" value="PDGF"/>
    <property type="match status" value="1"/>
</dbReference>
<keyword evidence="3" id="KW-0497">Mitogen</keyword>
<evidence type="ECO:0000256" key="4">
    <source>
        <dbReference type="RuleBase" id="RU003818"/>
    </source>
</evidence>
<gene>
    <name evidence="7" type="ORF">CLODIP_2_CD04403</name>
</gene>
<dbReference type="GO" id="GO:0016020">
    <property type="term" value="C:membrane"/>
    <property type="evidence" value="ECO:0007669"/>
    <property type="project" value="InterPro"/>
</dbReference>
<dbReference type="GO" id="GO:0070851">
    <property type="term" value="F:growth factor receptor binding"/>
    <property type="evidence" value="ECO:0007669"/>
    <property type="project" value="TreeGrafter"/>
</dbReference>
<reference evidence="7 8" key="1">
    <citation type="submission" date="2020-04" db="EMBL/GenBank/DDBJ databases">
        <authorList>
            <person name="Alioto T."/>
            <person name="Alioto T."/>
            <person name="Gomez Garrido J."/>
        </authorList>
    </citation>
    <scope>NUCLEOTIDE SEQUENCE [LARGE SCALE GENOMIC DNA]</scope>
</reference>
<dbReference type="PANTHER" id="PTHR11633">
    <property type="entry name" value="PLATELET-DERIVED GROWTH FACTOR"/>
    <property type="match status" value="1"/>
</dbReference>
<evidence type="ECO:0000256" key="3">
    <source>
        <dbReference type="ARBA" id="ARBA00023246"/>
    </source>
</evidence>
<dbReference type="Pfam" id="PF00341">
    <property type="entry name" value="PDGF"/>
    <property type="match status" value="1"/>
</dbReference>
<dbReference type="GO" id="GO:0008284">
    <property type="term" value="P:positive regulation of cell population proliferation"/>
    <property type="evidence" value="ECO:0007669"/>
    <property type="project" value="TreeGrafter"/>
</dbReference>
<evidence type="ECO:0000259" key="6">
    <source>
        <dbReference type="PROSITE" id="PS50278"/>
    </source>
</evidence>
<dbReference type="OrthoDB" id="8878063at2759"/>
<feature type="domain" description="Platelet-derived growth factor (PDGF) family profile" evidence="6">
    <location>
        <begin position="169"/>
        <end position="231"/>
    </location>
</feature>
<proteinExistence type="inferred from homology"/>
<evidence type="ECO:0000313" key="7">
    <source>
        <dbReference type="EMBL" id="CAB3372722.1"/>
    </source>
</evidence>
<dbReference type="AlphaFoldDB" id="A0A8S1CX74"/>
<dbReference type="PROSITE" id="PS50278">
    <property type="entry name" value="PDGF_2"/>
    <property type="match status" value="1"/>
</dbReference>
<dbReference type="GO" id="GO:0005615">
    <property type="term" value="C:extracellular space"/>
    <property type="evidence" value="ECO:0007669"/>
    <property type="project" value="TreeGrafter"/>
</dbReference>
<name>A0A8S1CX74_9INSE</name>
<dbReference type="InterPro" id="IPR029034">
    <property type="entry name" value="Cystine-knot_cytokine"/>
</dbReference>
<sequence>MRKVCVLFLLIWAVRGTKTVQQGKKKSNFLVSNHRSGRNVLGVPHNQTNISSNFQDDEDENIAKFYEEMSKVETRDQFLNMFKNKLDVFDFDSENEASGEGIDMPLQTVAQRIGDDDDDENDLHLFHSIPRKKKVFQDYWKNIPRDDCILVNMTVPVVPMKKHNIDHLPSCVRLQRCNGCCMHSLLQCEPTNTTIRKFDVHTFDPFNRDYKFLMTVELEEHLSCKCRCRIKKEHCTPLQKHEGCACKCKDNEEKRKCDNSTIKYWNSKACMCQCREARECSTGFFFDEEICSCVKSQRNL</sequence>
<evidence type="ECO:0000256" key="5">
    <source>
        <dbReference type="SAM" id="SignalP"/>
    </source>
</evidence>
<organism evidence="7 8">
    <name type="scientific">Cloeon dipterum</name>
    <dbReference type="NCBI Taxonomy" id="197152"/>
    <lineage>
        <taxon>Eukaryota</taxon>
        <taxon>Metazoa</taxon>
        <taxon>Ecdysozoa</taxon>
        <taxon>Arthropoda</taxon>
        <taxon>Hexapoda</taxon>
        <taxon>Insecta</taxon>
        <taxon>Pterygota</taxon>
        <taxon>Palaeoptera</taxon>
        <taxon>Ephemeroptera</taxon>
        <taxon>Pisciforma</taxon>
        <taxon>Baetidae</taxon>
        <taxon>Cloeon</taxon>
    </lineage>
</organism>
<dbReference type="GO" id="GO:0051781">
    <property type="term" value="P:positive regulation of cell division"/>
    <property type="evidence" value="ECO:0007669"/>
    <property type="project" value="UniProtKB-KW"/>
</dbReference>
<evidence type="ECO:0000256" key="2">
    <source>
        <dbReference type="ARBA" id="ARBA00023030"/>
    </source>
</evidence>
<dbReference type="Proteomes" id="UP000494165">
    <property type="component" value="Unassembled WGS sequence"/>
</dbReference>
<keyword evidence="5" id="KW-0732">Signal</keyword>
<protein>
    <recommendedName>
        <fullName evidence="6">Platelet-derived growth factor (PDGF) family profile domain-containing protein</fullName>
    </recommendedName>
</protein>
<dbReference type="GO" id="GO:0008083">
    <property type="term" value="F:growth factor activity"/>
    <property type="evidence" value="ECO:0007669"/>
    <property type="project" value="UniProtKB-KW"/>
</dbReference>
<feature type="chain" id="PRO_5035788457" description="Platelet-derived growth factor (PDGF) family profile domain-containing protein" evidence="5">
    <location>
        <begin position="17"/>
        <end position="300"/>
    </location>
</feature>